<dbReference type="SUPFAM" id="SSF57959">
    <property type="entry name" value="Leucine zipper domain"/>
    <property type="match status" value="1"/>
</dbReference>
<dbReference type="PANTHER" id="PTHR13044:SF14">
    <property type="entry name" value="CRYPTOCEPHAL, ISOFORM A"/>
    <property type="match status" value="1"/>
</dbReference>
<feature type="non-terminal residue" evidence="8">
    <location>
        <position position="81"/>
    </location>
</feature>
<feature type="non-terminal residue" evidence="8">
    <location>
        <position position="1"/>
    </location>
</feature>
<evidence type="ECO:0000259" key="7">
    <source>
        <dbReference type="PROSITE" id="PS50217"/>
    </source>
</evidence>
<dbReference type="InterPro" id="IPR004827">
    <property type="entry name" value="bZIP"/>
</dbReference>
<keyword evidence="2" id="KW-0805">Transcription regulation</keyword>
<proteinExistence type="predicted"/>
<evidence type="ECO:0000256" key="6">
    <source>
        <dbReference type="SAM" id="Coils"/>
    </source>
</evidence>
<reference evidence="8 9" key="1">
    <citation type="journal article" date="2016" name="Proc. Natl. Acad. Sci. U.S.A.">
        <title>Comparative genomics of biotechnologically important yeasts.</title>
        <authorList>
            <person name="Riley R."/>
            <person name="Haridas S."/>
            <person name="Wolfe K.H."/>
            <person name="Lopes M.R."/>
            <person name="Hittinger C.T."/>
            <person name="Goeker M."/>
            <person name="Salamov A.A."/>
            <person name="Wisecaver J.H."/>
            <person name="Long T.M."/>
            <person name="Calvey C.H."/>
            <person name="Aerts A.L."/>
            <person name="Barry K.W."/>
            <person name="Choi C."/>
            <person name="Clum A."/>
            <person name="Coughlan A.Y."/>
            <person name="Deshpande S."/>
            <person name="Douglass A.P."/>
            <person name="Hanson S.J."/>
            <person name="Klenk H.-P."/>
            <person name="LaButti K.M."/>
            <person name="Lapidus A."/>
            <person name="Lindquist E.A."/>
            <person name="Lipzen A.M."/>
            <person name="Meier-Kolthoff J.P."/>
            <person name="Ohm R.A."/>
            <person name="Otillar R.P."/>
            <person name="Pangilinan J.L."/>
            <person name="Peng Y."/>
            <person name="Rokas A."/>
            <person name="Rosa C.A."/>
            <person name="Scheuner C."/>
            <person name="Sibirny A.A."/>
            <person name="Slot J.C."/>
            <person name="Stielow J.B."/>
            <person name="Sun H."/>
            <person name="Kurtzman C.P."/>
            <person name="Blackwell M."/>
            <person name="Grigoriev I.V."/>
            <person name="Jeffries T.W."/>
        </authorList>
    </citation>
    <scope>NUCLEOTIDE SEQUENCE [LARGE SCALE GENOMIC DNA]</scope>
    <source>
        <strain evidence="9">ATCC 18201 / CBS 1600 / BCRC 20928 / JCM 3617 / NBRC 0987 / NRRL Y-1542</strain>
    </source>
</reference>
<organism evidence="8 9">
    <name type="scientific">Cyberlindnera jadinii (strain ATCC 18201 / CBS 1600 / BCRC 20928 / JCM 3617 / NBRC 0987 / NRRL Y-1542)</name>
    <name type="common">Torula yeast</name>
    <name type="synonym">Candida utilis</name>
    <dbReference type="NCBI Taxonomy" id="983966"/>
    <lineage>
        <taxon>Eukaryota</taxon>
        <taxon>Fungi</taxon>
        <taxon>Dikarya</taxon>
        <taxon>Ascomycota</taxon>
        <taxon>Saccharomycotina</taxon>
        <taxon>Saccharomycetes</taxon>
        <taxon>Phaffomycetales</taxon>
        <taxon>Phaffomycetaceae</taxon>
        <taxon>Cyberlindnera</taxon>
    </lineage>
</organism>
<keyword evidence="3" id="KW-0238">DNA-binding</keyword>
<dbReference type="OMA" id="NGWLREM"/>
<evidence type="ECO:0000256" key="3">
    <source>
        <dbReference type="ARBA" id="ARBA00023125"/>
    </source>
</evidence>
<dbReference type="AlphaFoldDB" id="A0A1E4RXK4"/>
<dbReference type="GO" id="GO:0000977">
    <property type="term" value="F:RNA polymerase II transcription regulatory region sequence-specific DNA binding"/>
    <property type="evidence" value="ECO:0007669"/>
    <property type="project" value="TreeGrafter"/>
</dbReference>
<dbReference type="GO" id="GO:0089713">
    <property type="term" value="C:Cbf1-Met4-Met28 complex"/>
    <property type="evidence" value="ECO:0007669"/>
    <property type="project" value="TreeGrafter"/>
</dbReference>
<evidence type="ECO:0000256" key="2">
    <source>
        <dbReference type="ARBA" id="ARBA00023015"/>
    </source>
</evidence>
<sequence length="81" mass="9601">DEVEQDKKKRNTLASARFRVKKKLKEQEMERNVKLLSDRVATFNERINQLELENACLKSLILEKNEKKSNDLLRSIKEKSL</sequence>
<dbReference type="RefSeq" id="XP_020069048.1">
    <property type="nucleotide sequence ID" value="XM_020212147.1"/>
</dbReference>
<name>A0A1E4RXK4_CYBJN</name>
<dbReference type="GeneID" id="30986543"/>
<dbReference type="Gene3D" id="1.20.5.170">
    <property type="match status" value="1"/>
</dbReference>
<dbReference type="InterPro" id="IPR046347">
    <property type="entry name" value="bZIP_sf"/>
</dbReference>
<dbReference type="PROSITE" id="PS00036">
    <property type="entry name" value="BZIP_BASIC"/>
    <property type="match status" value="1"/>
</dbReference>
<evidence type="ECO:0000256" key="1">
    <source>
        <dbReference type="ARBA" id="ARBA00004123"/>
    </source>
</evidence>
<accession>A0A1E4RXK4</accession>
<evidence type="ECO:0000313" key="9">
    <source>
        <dbReference type="Proteomes" id="UP000094389"/>
    </source>
</evidence>
<comment type="subcellular location">
    <subcellularLocation>
        <location evidence="1">Nucleus</location>
    </subcellularLocation>
</comment>
<dbReference type="STRING" id="983966.A0A1E4RXK4"/>
<evidence type="ECO:0000313" key="8">
    <source>
        <dbReference type="EMBL" id="ODV72009.1"/>
    </source>
</evidence>
<gene>
    <name evidence="8" type="ORF">CYBJADRAFT_113831</name>
</gene>
<dbReference type="PROSITE" id="PS50217">
    <property type="entry name" value="BZIP"/>
    <property type="match status" value="1"/>
</dbReference>
<dbReference type="GO" id="GO:0005634">
    <property type="term" value="C:nucleus"/>
    <property type="evidence" value="ECO:0007669"/>
    <property type="project" value="UniProtKB-SubCell"/>
</dbReference>
<dbReference type="PANTHER" id="PTHR13044">
    <property type="entry name" value="ACTIVATING TRANSCRIPTION FACTOR ATF 4/5"/>
    <property type="match status" value="1"/>
</dbReference>
<keyword evidence="5" id="KW-0539">Nucleus</keyword>
<keyword evidence="6" id="KW-0175">Coiled coil</keyword>
<dbReference type="OrthoDB" id="1939598at2759"/>
<feature type="domain" description="BZIP" evidence="7">
    <location>
        <begin position="1"/>
        <end position="64"/>
    </location>
</feature>
<keyword evidence="4" id="KW-0804">Transcription</keyword>
<keyword evidence="9" id="KW-1185">Reference proteome</keyword>
<dbReference type="Pfam" id="PF07716">
    <property type="entry name" value="bZIP_2"/>
    <property type="match status" value="1"/>
</dbReference>
<dbReference type="Proteomes" id="UP000094389">
    <property type="component" value="Unassembled WGS sequence"/>
</dbReference>
<dbReference type="EMBL" id="KV453937">
    <property type="protein sequence ID" value="ODV72009.1"/>
    <property type="molecule type" value="Genomic_DNA"/>
</dbReference>
<evidence type="ECO:0000256" key="4">
    <source>
        <dbReference type="ARBA" id="ARBA00023163"/>
    </source>
</evidence>
<dbReference type="GO" id="GO:0001228">
    <property type="term" value="F:DNA-binding transcription activator activity, RNA polymerase II-specific"/>
    <property type="evidence" value="ECO:0007669"/>
    <property type="project" value="TreeGrafter"/>
</dbReference>
<evidence type="ECO:0000256" key="5">
    <source>
        <dbReference type="ARBA" id="ARBA00023242"/>
    </source>
</evidence>
<feature type="coiled-coil region" evidence="6">
    <location>
        <begin position="26"/>
        <end position="67"/>
    </location>
</feature>
<protein>
    <recommendedName>
        <fullName evidence="7">BZIP domain-containing protein</fullName>
    </recommendedName>
</protein>